<evidence type="ECO:0000313" key="2">
    <source>
        <dbReference type="EMBL" id="WNL15193.1"/>
    </source>
</evidence>
<evidence type="ECO:0000313" key="4">
    <source>
        <dbReference type="EMBL" id="WNL21064.1"/>
    </source>
</evidence>
<dbReference type="EMBL" id="CP134851">
    <property type="protein sequence ID" value="WNL22774.1"/>
    <property type="molecule type" value="Genomic_DNA"/>
</dbReference>
<evidence type="ECO:0000313" key="1">
    <source>
        <dbReference type="EMBL" id="WNL11749.1"/>
    </source>
</evidence>
<reference evidence="6" key="1">
    <citation type="submission" date="2023-09" db="EMBL/GenBank/DDBJ databases">
        <title>Arcobacter tbilisiensis sp. nov. isolated from chicken meat in Tbilisi, Georgia.</title>
        <authorList>
            <person name="Matthias R."/>
            <person name="Zautner A.E."/>
        </authorList>
    </citation>
    <scope>NUCLEOTIDE SEQUENCE</scope>
    <source>
        <strain evidence="6">LEO 70</strain>
        <strain evidence="5">LEO 74</strain>
        <strain evidence="4">LEO 79</strain>
        <strain evidence="3">LEO 99</strain>
    </source>
</reference>
<accession>A0AA96DEQ2</accession>
<proteinExistence type="predicted"/>
<dbReference type="EMBL" id="CP134849">
    <property type="protein sequence ID" value="WNL18925.1"/>
    <property type="molecule type" value="Genomic_DNA"/>
</dbReference>
<gene>
    <name evidence="2" type="ORF">RJG51_03125</name>
    <name evidence="1" type="ORF">RJG52_07375</name>
    <name evidence="3" type="ORF">RJG53_10115</name>
    <name evidence="5" type="ORF">RJG55_07380</name>
    <name evidence="4" type="ORF">RJG56_09995</name>
    <name evidence="6" type="ORF">RJG57_03990</name>
</gene>
<reference evidence="1" key="2">
    <citation type="submission" date="2023-09" db="EMBL/GenBank/DDBJ databases">
        <title>Characterization of Arcobacter Isolates from Retail Chicken Sold in Supermarkets in Tbilisi, Georgia.</title>
        <authorList>
            <person name="Matthias R."/>
            <person name="Zautner A.E."/>
        </authorList>
    </citation>
    <scope>NUCLEOTIDE SEQUENCE</scope>
    <source>
        <strain evidence="2">LEO 108</strain>
        <strain evidence="1">LEO 109</strain>
    </source>
</reference>
<evidence type="ECO:0000313" key="3">
    <source>
        <dbReference type="EMBL" id="WNL18925.1"/>
    </source>
</evidence>
<protein>
    <submittedName>
        <fullName evidence="6">Uncharacterized protein</fullName>
    </submittedName>
</protein>
<dbReference type="EMBL" id="CP134850">
    <property type="protein sequence ID" value="WNL21064.1"/>
    <property type="molecule type" value="Genomic_DNA"/>
</dbReference>
<evidence type="ECO:0000313" key="5">
    <source>
        <dbReference type="EMBL" id="WNL22774.1"/>
    </source>
</evidence>
<dbReference type="EMBL" id="CP134844">
    <property type="protein sequence ID" value="WNL11749.1"/>
    <property type="molecule type" value="Genomic_DNA"/>
</dbReference>
<name>A0AA96DEQ2_9BACT</name>
<evidence type="ECO:0000313" key="6">
    <source>
        <dbReference type="EMBL" id="WNL26334.1"/>
    </source>
</evidence>
<organism evidence="6">
    <name type="scientific">Arcobacter sp. AZ-2023</name>
    <dbReference type="NCBI Taxonomy" id="3074453"/>
    <lineage>
        <taxon>Bacteria</taxon>
        <taxon>Pseudomonadati</taxon>
        <taxon>Campylobacterota</taxon>
        <taxon>Epsilonproteobacteria</taxon>
        <taxon>Campylobacterales</taxon>
        <taxon>Arcobacteraceae</taxon>
        <taxon>Arcobacter</taxon>
    </lineage>
</organism>
<sequence length="73" mass="8592">MLNEVTRLTKGDFSKFKEKKYQVERVRFLSLGVVKKGVVATFNTRDKAIDFLNGLDKRSSDEESYFRIKEIDR</sequence>
<dbReference type="AlphaFoldDB" id="A0AA96DEQ2"/>
<dbReference type="EMBL" id="CP134845">
    <property type="protein sequence ID" value="WNL15193.1"/>
    <property type="molecule type" value="Genomic_DNA"/>
</dbReference>
<dbReference type="EMBL" id="CP134852">
    <property type="protein sequence ID" value="WNL26334.1"/>
    <property type="molecule type" value="Genomic_DNA"/>
</dbReference>